<keyword evidence="8" id="KW-0049">Antioxidant</keyword>
<keyword evidence="19" id="KW-1185">Reference proteome</keyword>
<dbReference type="EC" id="1.15.1.1" evidence="15"/>
<evidence type="ECO:0000259" key="17">
    <source>
        <dbReference type="Pfam" id="PF00080"/>
    </source>
</evidence>
<evidence type="ECO:0000256" key="13">
    <source>
        <dbReference type="ARBA" id="ARBA00023180"/>
    </source>
</evidence>
<evidence type="ECO:0000256" key="6">
    <source>
        <dbReference type="ARBA" id="ARBA00022729"/>
    </source>
</evidence>
<dbReference type="Proteomes" id="UP001181693">
    <property type="component" value="Unassembled WGS sequence"/>
</dbReference>
<proteinExistence type="inferred from homology"/>
<evidence type="ECO:0000256" key="7">
    <source>
        <dbReference type="ARBA" id="ARBA00022833"/>
    </source>
</evidence>
<evidence type="ECO:0000256" key="9">
    <source>
        <dbReference type="ARBA" id="ARBA00023002"/>
    </source>
</evidence>
<dbReference type="GO" id="GO:0005507">
    <property type="term" value="F:copper ion binding"/>
    <property type="evidence" value="ECO:0007669"/>
    <property type="project" value="InterPro"/>
</dbReference>
<evidence type="ECO:0000256" key="3">
    <source>
        <dbReference type="ARBA" id="ARBA00010457"/>
    </source>
</evidence>
<dbReference type="InterPro" id="IPR024134">
    <property type="entry name" value="SOD_Cu/Zn_/chaperone"/>
</dbReference>
<evidence type="ECO:0000256" key="15">
    <source>
        <dbReference type="RuleBase" id="RU000393"/>
    </source>
</evidence>
<comment type="function">
    <text evidence="15">Destroys radicals which are normally produced within the cells and which are toxic to biological systems.</text>
</comment>
<dbReference type="PROSITE" id="PS00332">
    <property type="entry name" value="SOD_CU_ZN_2"/>
    <property type="match status" value="1"/>
</dbReference>
<evidence type="ECO:0000256" key="1">
    <source>
        <dbReference type="ARBA" id="ARBA00004239"/>
    </source>
</evidence>
<gene>
    <name evidence="18" type="ORF">GDO54_009517</name>
</gene>
<dbReference type="PRINTS" id="PR00068">
    <property type="entry name" value="CUZNDISMTASE"/>
</dbReference>
<dbReference type="GO" id="GO:0005794">
    <property type="term" value="C:Golgi apparatus"/>
    <property type="evidence" value="ECO:0007669"/>
    <property type="project" value="UniProtKB-SubCell"/>
</dbReference>
<dbReference type="InterPro" id="IPR018152">
    <property type="entry name" value="SOD_Cu/Zn_BS"/>
</dbReference>
<comment type="similarity">
    <text evidence="3 15">Belongs to the Cu-Zn superoxide dismutase family.</text>
</comment>
<comment type="caution">
    <text evidence="18">The sequence shown here is derived from an EMBL/GenBank/DDBJ whole genome shotgun (WGS) entry which is preliminary data.</text>
</comment>
<comment type="subcellular location">
    <subcellularLocation>
        <location evidence="2">Golgi apparatus</location>
        <location evidence="2">trans-Golgi network</location>
    </subcellularLocation>
    <subcellularLocation>
        <location evidence="1">Secreted</location>
        <location evidence="1">Extracellular space</location>
    </subcellularLocation>
</comment>
<protein>
    <recommendedName>
        <fullName evidence="15">Superoxide dismutase [Cu-Zn]</fullName>
        <ecNumber evidence="15">1.15.1.1</ecNumber>
    </recommendedName>
</protein>
<evidence type="ECO:0000256" key="12">
    <source>
        <dbReference type="ARBA" id="ARBA00023157"/>
    </source>
</evidence>
<reference evidence="18" key="1">
    <citation type="thesis" date="2020" institute="ProQuest LLC" country="789 East Eisenhower Parkway, Ann Arbor, MI, USA">
        <title>Comparative Genomics and Chromosome Evolution.</title>
        <authorList>
            <person name="Mudd A.B."/>
        </authorList>
    </citation>
    <scope>NUCLEOTIDE SEQUENCE</scope>
    <source>
        <strain evidence="18">1538</strain>
        <tissue evidence="18">Blood</tissue>
    </source>
</reference>
<comment type="function">
    <text evidence="14">Protect the extracellular space from toxic effect of reactive oxygen intermediates by converting superoxide radicals into hydrogen peroxide and oxygen.</text>
</comment>
<dbReference type="InterPro" id="IPR001424">
    <property type="entry name" value="SOD_Cu_Zn_dom"/>
</dbReference>
<evidence type="ECO:0000256" key="16">
    <source>
        <dbReference type="SAM" id="SignalP"/>
    </source>
</evidence>
<keyword evidence="10 15" id="KW-0186">Copper</keyword>
<dbReference type="AlphaFoldDB" id="A0AAV3AJA9"/>
<keyword evidence="11" id="KW-0333">Golgi apparatus</keyword>
<dbReference type="FunFam" id="2.60.40.200:FF:000008">
    <property type="entry name" value="Superoxide dismutase [Cu-Zn]"/>
    <property type="match status" value="1"/>
</dbReference>
<organism evidence="18 19">
    <name type="scientific">Pyxicephalus adspersus</name>
    <name type="common">African bullfrog</name>
    <dbReference type="NCBI Taxonomy" id="30357"/>
    <lineage>
        <taxon>Eukaryota</taxon>
        <taxon>Metazoa</taxon>
        <taxon>Chordata</taxon>
        <taxon>Craniata</taxon>
        <taxon>Vertebrata</taxon>
        <taxon>Euteleostomi</taxon>
        <taxon>Amphibia</taxon>
        <taxon>Batrachia</taxon>
        <taxon>Anura</taxon>
        <taxon>Neobatrachia</taxon>
        <taxon>Ranoidea</taxon>
        <taxon>Pyxicephalidae</taxon>
        <taxon>Pyxicephalinae</taxon>
        <taxon>Pyxicephalus</taxon>
    </lineage>
</organism>
<feature type="signal peptide" evidence="16">
    <location>
        <begin position="1"/>
        <end position="21"/>
    </location>
</feature>
<evidence type="ECO:0000256" key="2">
    <source>
        <dbReference type="ARBA" id="ARBA00004601"/>
    </source>
</evidence>
<comment type="cofactor">
    <cofactor evidence="15">
        <name>Cu cation</name>
        <dbReference type="ChEBI" id="CHEBI:23378"/>
    </cofactor>
    <text evidence="15">Binds 1 copper ion per subunit.</text>
</comment>
<evidence type="ECO:0000256" key="4">
    <source>
        <dbReference type="ARBA" id="ARBA00022525"/>
    </source>
</evidence>
<keyword evidence="12" id="KW-1015">Disulfide bond</keyword>
<evidence type="ECO:0000256" key="5">
    <source>
        <dbReference type="ARBA" id="ARBA00022723"/>
    </source>
</evidence>
<feature type="chain" id="PRO_5043326763" description="Superoxide dismutase [Cu-Zn]" evidence="16">
    <location>
        <begin position="22"/>
        <end position="226"/>
    </location>
</feature>
<dbReference type="GO" id="GO:0005576">
    <property type="term" value="C:extracellular region"/>
    <property type="evidence" value="ECO:0007669"/>
    <property type="project" value="UniProtKB-SubCell"/>
</dbReference>
<dbReference type="Pfam" id="PF00080">
    <property type="entry name" value="Sod_Cu"/>
    <property type="match status" value="1"/>
</dbReference>
<accession>A0AAV3AJA9</accession>
<evidence type="ECO:0000313" key="19">
    <source>
        <dbReference type="Proteomes" id="UP001181693"/>
    </source>
</evidence>
<keyword evidence="7 15" id="KW-0862">Zinc</keyword>
<dbReference type="PANTHER" id="PTHR10003">
    <property type="entry name" value="SUPEROXIDE DISMUTASE CU-ZN -RELATED"/>
    <property type="match status" value="1"/>
</dbReference>
<dbReference type="EMBL" id="DYDO01000003">
    <property type="protein sequence ID" value="DBA29276.1"/>
    <property type="molecule type" value="Genomic_DNA"/>
</dbReference>
<evidence type="ECO:0000313" key="18">
    <source>
        <dbReference type="EMBL" id="DBA29276.1"/>
    </source>
</evidence>
<dbReference type="PROSITE" id="PS00087">
    <property type="entry name" value="SOD_CU_ZN_1"/>
    <property type="match status" value="1"/>
</dbReference>
<keyword evidence="9 15" id="KW-0560">Oxidoreductase</keyword>
<sequence length="226" mass="24665">MHCVFCLAVILLVCAFCGAQAEAGQINNAEVLSDIYEKINDLWNIYGTKYPLLNNADRTFHAICNLQPNPNLNVTEPKITGKILFKQAYPQGKLEAHFSIQGFPLNPSASIRAIHVHTFGDFSNGCDSAGGHYNPFSVNHPQHPGDFGNFHVQNGEINQHLSNFEASLFGPFSVIGRSLVVHKLPDDLGKGNNQASLDNGNAGTRLACCVIGFSNKASWENINAWV</sequence>
<name>A0AAV3AJA9_PYXAD</name>
<keyword evidence="6 16" id="KW-0732">Signal</keyword>
<dbReference type="SUPFAM" id="SSF49329">
    <property type="entry name" value="Cu,Zn superoxide dismutase-like"/>
    <property type="match status" value="1"/>
</dbReference>
<comment type="catalytic activity">
    <reaction evidence="15">
        <text>2 superoxide + 2 H(+) = H2O2 + O2</text>
        <dbReference type="Rhea" id="RHEA:20696"/>
        <dbReference type="ChEBI" id="CHEBI:15378"/>
        <dbReference type="ChEBI" id="CHEBI:15379"/>
        <dbReference type="ChEBI" id="CHEBI:16240"/>
        <dbReference type="ChEBI" id="CHEBI:18421"/>
        <dbReference type="EC" id="1.15.1.1"/>
    </reaction>
</comment>
<evidence type="ECO:0000256" key="8">
    <source>
        <dbReference type="ARBA" id="ARBA00022862"/>
    </source>
</evidence>
<keyword evidence="13" id="KW-0325">Glycoprotein</keyword>
<dbReference type="GO" id="GO:0004784">
    <property type="term" value="F:superoxide dismutase activity"/>
    <property type="evidence" value="ECO:0007669"/>
    <property type="project" value="UniProtKB-EC"/>
</dbReference>
<feature type="domain" description="Superoxide dismutase copper/zinc binding" evidence="17">
    <location>
        <begin position="80"/>
        <end position="211"/>
    </location>
</feature>
<keyword evidence="4" id="KW-0964">Secreted</keyword>
<dbReference type="InterPro" id="IPR036423">
    <property type="entry name" value="SOD-like_Cu/Zn_dom_sf"/>
</dbReference>
<evidence type="ECO:0000256" key="14">
    <source>
        <dbReference type="ARBA" id="ARBA00060347"/>
    </source>
</evidence>
<dbReference type="CDD" id="cd00305">
    <property type="entry name" value="Cu-Zn_Superoxide_Dismutase"/>
    <property type="match status" value="1"/>
</dbReference>
<evidence type="ECO:0000256" key="11">
    <source>
        <dbReference type="ARBA" id="ARBA00023034"/>
    </source>
</evidence>
<dbReference type="Gene3D" id="2.60.40.200">
    <property type="entry name" value="Superoxide dismutase, copper/zinc binding domain"/>
    <property type="match status" value="1"/>
</dbReference>
<comment type="cofactor">
    <cofactor evidence="15">
        <name>Zn(2+)</name>
        <dbReference type="ChEBI" id="CHEBI:29105"/>
    </cofactor>
    <text evidence="15">Binds 1 zinc ion per subunit.</text>
</comment>
<keyword evidence="5 15" id="KW-0479">Metal-binding</keyword>
<evidence type="ECO:0000256" key="10">
    <source>
        <dbReference type="ARBA" id="ARBA00023008"/>
    </source>
</evidence>